<dbReference type="Gene3D" id="2.160.10.10">
    <property type="entry name" value="Hexapeptide repeat proteins"/>
    <property type="match status" value="1"/>
</dbReference>
<keyword evidence="2" id="KW-0444">Lipid biosynthesis</keyword>
<evidence type="ECO:0000256" key="1">
    <source>
        <dbReference type="ARBA" id="ARBA00022490"/>
    </source>
</evidence>
<dbReference type="InterPro" id="IPR010137">
    <property type="entry name" value="Lipid_A_LpxA"/>
</dbReference>
<dbReference type="GO" id="GO:0008780">
    <property type="term" value="F:acyl-[acyl-carrier-protein]-UDP-N-acetylglucosamine O-acyltransferase activity"/>
    <property type="evidence" value="ECO:0007669"/>
    <property type="project" value="UniProtKB-EC"/>
</dbReference>
<dbReference type="NCBIfam" id="TIGR01852">
    <property type="entry name" value="lipid_A_lpxA"/>
    <property type="match status" value="1"/>
</dbReference>
<dbReference type="EC" id="2.3.1.129" evidence="9"/>
<dbReference type="InterPro" id="IPR037157">
    <property type="entry name" value="Acetyltransf_C_sf"/>
</dbReference>
<feature type="domain" description="UDP N-acetylglucosamine O-acyltransferase C-terminal" evidence="8">
    <location>
        <begin position="176"/>
        <end position="257"/>
    </location>
</feature>
<sequence length="262" mass="28018">MSVQIHATAIVSPEAEIGENVVIGPYSVIDGKVSIGSGTVLGSFVRVMDFVSIGADCRIWENAVLGGEPQDHDFKGEISWVRIGDEVVLREAVTINRASGEGNETVVGDRSMLMEGVHVAHNVRVGKDVTVANKSGLSGYSSLGDGTVMSGLSGLHQFVSVGKYCMVGGASKVVKDVPHYAMVDGHPAKVYGLNVVGLRRGGFTSGQRLDIKRAYRTLYRSGLNIRDATALLREQMGDDPLIGDMLDFIDAGKRGLCPWARR</sequence>
<evidence type="ECO:0000256" key="2">
    <source>
        <dbReference type="ARBA" id="ARBA00022516"/>
    </source>
</evidence>
<dbReference type="EMBL" id="JAKGUD010000002">
    <property type="protein sequence ID" value="MCF4141635.1"/>
    <property type="molecule type" value="Genomic_DNA"/>
</dbReference>
<keyword evidence="6" id="KW-0443">Lipid metabolism</keyword>
<evidence type="ECO:0000259" key="8">
    <source>
        <dbReference type="Pfam" id="PF13720"/>
    </source>
</evidence>
<keyword evidence="4 9" id="KW-0808">Transferase</keyword>
<evidence type="ECO:0000313" key="10">
    <source>
        <dbReference type="Proteomes" id="UP001200430"/>
    </source>
</evidence>
<evidence type="ECO:0000313" key="9">
    <source>
        <dbReference type="EMBL" id="MCF4141635.1"/>
    </source>
</evidence>
<evidence type="ECO:0000256" key="5">
    <source>
        <dbReference type="ARBA" id="ARBA00022737"/>
    </source>
</evidence>
<keyword evidence="7 9" id="KW-0012">Acyltransferase</keyword>
<evidence type="ECO:0000256" key="4">
    <source>
        <dbReference type="ARBA" id="ARBA00022679"/>
    </source>
</evidence>
<dbReference type="RefSeq" id="WP_236098141.1">
    <property type="nucleotide sequence ID" value="NZ_JAKGUD010000002.1"/>
</dbReference>
<keyword evidence="3" id="KW-0441">Lipid A biosynthesis</keyword>
<reference evidence="9 10" key="1">
    <citation type="submission" date="2022-01" db="EMBL/GenBank/DDBJ databases">
        <title>Dethiosulfovibrio faecalis sp. nov., a novel proteolytic, non-sulfur-reducing bacterium isolated from a marine aquaculture solid waste bioreactor.</title>
        <authorList>
            <person name="Grabowski S."/>
            <person name="Apolinario E."/>
            <person name="Schneider N."/>
            <person name="Marshall C.W."/>
            <person name="Sowers K.R."/>
        </authorList>
    </citation>
    <scope>NUCLEOTIDE SEQUENCE [LARGE SCALE GENOMIC DNA]</scope>
    <source>
        <strain evidence="9 10">DSM 12537</strain>
    </source>
</reference>
<keyword evidence="1" id="KW-0963">Cytoplasm</keyword>
<organism evidence="9 10">
    <name type="scientific">Dethiosulfovibrio marinus</name>
    <dbReference type="NCBI Taxonomy" id="133532"/>
    <lineage>
        <taxon>Bacteria</taxon>
        <taxon>Thermotogati</taxon>
        <taxon>Synergistota</taxon>
        <taxon>Synergistia</taxon>
        <taxon>Synergistales</taxon>
        <taxon>Dethiosulfovibrionaceae</taxon>
        <taxon>Dethiosulfovibrio</taxon>
    </lineage>
</organism>
<dbReference type="InterPro" id="IPR029098">
    <property type="entry name" value="Acetyltransf_C"/>
</dbReference>
<comment type="caution">
    <text evidence="9">The sequence shown here is derived from an EMBL/GenBank/DDBJ whole genome shotgun (WGS) entry which is preliminary data.</text>
</comment>
<dbReference type="InterPro" id="IPR018357">
    <property type="entry name" value="Hexapep_transf_CS"/>
</dbReference>
<dbReference type="Pfam" id="PF13720">
    <property type="entry name" value="Acetyltransf_11"/>
    <property type="match status" value="1"/>
</dbReference>
<protein>
    <submittedName>
        <fullName evidence="9">Acyl-ACP--UDP-N-acetylglucosamine O-acyltransferase</fullName>
        <ecNumber evidence="9">2.3.1.129</ecNumber>
    </submittedName>
</protein>
<dbReference type="CDD" id="cd03351">
    <property type="entry name" value="LbH_UDP-GlcNAc_AT"/>
    <property type="match status" value="1"/>
</dbReference>
<name>A0ABS9EP28_9BACT</name>
<dbReference type="SUPFAM" id="SSF51161">
    <property type="entry name" value="Trimeric LpxA-like enzymes"/>
    <property type="match status" value="1"/>
</dbReference>
<gene>
    <name evidence="9" type="primary">lpxA</name>
    <name evidence="9" type="ORF">L2W38_02235</name>
</gene>
<evidence type="ECO:0000256" key="3">
    <source>
        <dbReference type="ARBA" id="ARBA00022556"/>
    </source>
</evidence>
<accession>A0ABS9EP28</accession>
<dbReference type="InterPro" id="IPR011004">
    <property type="entry name" value="Trimer_LpxA-like_sf"/>
</dbReference>
<keyword evidence="5" id="KW-0677">Repeat</keyword>
<dbReference type="Pfam" id="PF00132">
    <property type="entry name" value="Hexapep"/>
    <property type="match status" value="2"/>
</dbReference>
<dbReference type="PANTHER" id="PTHR43480">
    <property type="entry name" value="ACYL-[ACYL-CARRIER-PROTEIN]--UDP-N-ACETYLGLUCOSAMINE O-ACYLTRANSFERASE"/>
    <property type="match status" value="1"/>
</dbReference>
<dbReference type="PIRSF" id="PIRSF000456">
    <property type="entry name" value="UDP-GlcNAc_acltr"/>
    <property type="match status" value="1"/>
</dbReference>
<dbReference type="InterPro" id="IPR001451">
    <property type="entry name" value="Hexapep"/>
</dbReference>
<keyword evidence="10" id="KW-1185">Reference proteome</keyword>
<dbReference type="NCBIfam" id="NF003657">
    <property type="entry name" value="PRK05289.1"/>
    <property type="match status" value="1"/>
</dbReference>
<dbReference type="Proteomes" id="UP001200430">
    <property type="component" value="Unassembled WGS sequence"/>
</dbReference>
<dbReference type="PROSITE" id="PS00101">
    <property type="entry name" value="HEXAPEP_TRANSFERASES"/>
    <property type="match status" value="1"/>
</dbReference>
<dbReference type="PANTHER" id="PTHR43480:SF1">
    <property type="entry name" value="ACYL-[ACYL-CARRIER-PROTEIN]--UDP-N-ACETYLGLUCOSAMINE O-ACYLTRANSFERASE, MITOCHONDRIAL-RELATED"/>
    <property type="match status" value="1"/>
</dbReference>
<proteinExistence type="predicted"/>
<dbReference type="Gene3D" id="1.20.1180.10">
    <property type="entry name" value="Udp N-acetylglucosamine O-acyltransferase, C-terminal domain"/>
    <property type="match status" value="1"/>
</dbReference>
<evidence type="ECO:0000256" key="7">
    <source>
        <dbReference type="ARBA" id="ARBA00023315"/>
    </source>
</evidence>
<evidence type="ECO:0000256" key="6">
    <source>
        <dbReference type="ARBA" id="ARBA00023098"/>
    </source>
</evidence>